<reference evidence="3" key="1">
    <citation type="submission" date="2013-01" db="EMBL/GenBank/DDBJ databases">
        <title>Draft Genome Sequence of a Mulberry Tree, Morus notabilis C.K. Schneid.</title>
        <authorList>
            <person name="He N."/>
            <person name="Zhao S."/>
        </authorList>
    </citation>
    <scope>NUCLEOTIDE SEQUENCE</scope>
</reference>
<evidence type="ECO:0000313" key="2">
    <source>
        <dbReference type="EMBL" id="EXB29865.1"/>
    </source>
</evidence>
<name>W9QZK6_9ROSA</name>
<accession>W9QZK6</accession>
<keyword evidence="3" id="KW-1185">Reference proteome</keyword>
<dbReference type="AlphaFoldDB" id="W9QZK6"/>
<gene>
    <name evidence="2" type="ORF">L484_016355</name>
</gene>
<sequence>MVVARAPSGRQSSSSTANLAKLRCLSNRERCCSRTKLRNARKQRSTEPSMSRRQSPPWLIDDRPICYLNVGKGGQKQGERGEERRSGICA</sequence>
<feature type="region of interest" description="Disordered" evidence="1">
    <location>
        <begin position="35"/>
        <end position="59"/>
    </location>
</feature>
<dbReference type="EMBL" id="KE343450">
    <property type="protein sequence ID" value="EXB29865.1"/>
    <property type="molecule type" value="Genomic_DNA"/>
</dbReference>
<feature type="region of interest" description="Disordered" evidence="1">
    <location>
        <begin position="71"/>
        <end position="90"/>
    </location>
</feature>
<feature type="compositionally biased region" description="Basic and acidic residues" evidence="1">
    <location>
        <begin position="77"/>
        <end position="90"/>
    </location>
</feature>
<dbReference type="Proteomes" id="UP000030645">
    <property type="component" value="Unassembled WGS sequence"/>
</dbReference>
<protein>
    <submittedName>
        <fullName evidence="2">Uncharacterized protein</fullName>
    </submittedName>
</protein>
<evidence type="ECO:0000256" key="1">
    <source>
        <dbReference type="SAM" id="MobiDB-lite"/>
    </source>
</evidence>
<evidence type="ECO:0000313" key="3">
    <source>
        <dbReference type="Proteomes" id="UP000030645"/>
    </source>
</evidence>
<proteinExistence type="predicted"/>
<organism evidence="2 3">
    <name type="scientific">Morus notabilis</name>
    <dbReference type="NCBI Taxonomy" id="981085"/>
    <lineage>
        <taxon>Eukaryota</taxon>
        <taxon>Viridiplantae</taxon>
        <taxon>Streptophyta</taxon>
        <taxon>Embryophyta</taxon>
        <taxon>Tracheophyta</taxon>
        <taxon>Spermatophyta</taxon>
        <taxon>Magnoliopsida</taxon>
        <taxon>eudicotyledons</taxon>
        <taxon>Gunneridae</taxon>
        <taxon>Pentapetalae</taxon>
        <taxon>rosids</taxon>
        <taxon>fabids</taxon>
        <taxon>Rosales</taxon>
        <taxon>Moraceae</taxon>
        <taxon>Moreae</taxon>
        <taxon>Morus</taxon>
    </lineage>
</organism>